<dbReference type="AlphaFoldDB" id="A0A1I0SA02"/>
<sequence>MTVVKQLADTLVKLCRDWKFPEAQATLFHTDAVNVEPDGRITAGLAAIMAKEQTFLDMITERHLLEISNPVVADDYFAVQLLMDVTLANVGRRMRNELCIYQVQDGKIIREQFFY</sequence>
<dbReference type="SUPFAM" id="SSF54427">
    <property type="entry name" value="NTF2-like"/>
    <property type="match status" value="1"/>
</dbReference>
<feature type="domain" description="SnoaL-like" evidence="1">
    <location>
        <begin position="5"/>
        <end position="115"/>
    </location>
</feature>
<gene>
    <name evidence="2" type="ORF">SAMN04488122_5385</name>
</gene>
<dbReference type="Proteomes" id="UP000199310">
    <property type="component" value="Unassembled WGS sequence"/>
</dbReference>
<dbReference type="Pfam" id="PF20409">
    <property type="entry name" value="SnoaL_5"/>
    <property type="match status" value="1"/>
</dbReference>
<dbReference type="InterPro" id="IPR046860">
    <property type="entry name" value="SnoaL_5"/>
</dbReference>
<dbReference type="RefSeq" id="WP_089900342.1">
    <property type="nucleotide sequence ID" value="NZ_FOJG01000002.1"/>
</dbReference>
<evidence type="ECO:0000313" key="2">
    <source>
        <dbReference type="EMBL" id="SEW53239.1"/>
    </source>
</evidence>
<dbReference type="Gene3D" id="3.10.450.50">
    <property type="match status" value="1"/>
</dbReference>
<name>A0A1I0SA02_9BACT</name>
<accession>A0A1I0SA02</accession>
<dbReference type="STRING" id="29529.SAMN04488122_5385"/>
<dbReference type="EMBL" id="FOJG01000002">
    <property type="protein sequence ID" value="SEW53239.1"/>
    <property type="molecule type" value="Genomic_DNA"/>
</dbReference>
<organism evidence="2 3">
    <name type="scientific">Chitinophaga arvensicola</name>
    <dbReference type="NCBI Taxonomy" id="29529"/>
    <lineage>
        <taxon>Bacteria</taxon>
        <taxon>Pseudomonadati</taxon>
        <taxon>Bacteroidota</taxon>
        <taxon>Chitinophagia</taxon>
        <taxon>Chitinophagales</taxon>
        <taxon>Chitinophagaceae</taxon>
        <taxon>Chitinophaga</taxon>
    </lineage>
</organism>
<keyword evidence="3" id="KW-1185">Reference proteome</keyword>
<proteinExistence type="predicted"/>
<evidence type="ECO:0000259" key="1">
    <source>
        <dbReference type="Pfam" id="PF20409"/>
    </source>
</evidence>
<protein>
    <recommendedName>
        <fullName evidence="1">SnoaL-like domain-containing protein</fullName>
    </recommendedName>
</protein>
<reference evidence="3" key="1">
    <citation type="submission" date="2016-10" db="EMBL/GenBank/DDBJ databases">
        <authorList>
            <person name="Varghese N."/>
            <person name="Submissions S."/>
        </authorList>
    </citation>
    <scope>NUCLEOTIDE SEQUENCE [LARGE SCALE GENOMIC DNA]</scope>
    <source>
        <strain evidence="3">DSM 3695</strain>
    </source>
</reference>
<dbReference type="OrthoDB" id="336094at2"/>
<evidence type="ECO:0000313" key="3">
    <source>
        <dbReference type="Proteomes" id="UP000199310"/>
    </source>
</evidence>
<dbReference type="InterPro" id="IPR032710">
    <property type="entry name" value="NTF2-like_dom_sf"/>
</dbReference>